<dbReference type="EMBL" id="JACBKZ010000005">
    <property type="protein sequence ID" value="KAF5950326.1"/>
    <property type="molecule type" value="Genomic_DNA"/>
</dbReference>
<comment type="caution">
    <text evidence="1">The sequence shown here is derived from an EMBL/GenBank/DDBJ whole genome shotgun (WGS) entry which is preliminary data.</text>
</comment>
<dbReference type="AlphaFoldDB" id="A0A7J7HET9"/>
<protein>
    <submittedName>
        <fullName evidence="1">Uncharacterized protein</fullName>
    </submittedName>
</protein>
<evidence type="ECO:0000313" key="2">
    <source>
        <dbReference type="Proteomes" id="UP000593564"/>
    </source>
</evidence>
<evidence type="ECO:0000313" key="1">
    <source>
        <dbReference type="EMBL" id="KAF5950326.1"/>
    </source>
</evidence>
<organism evidence="1 2">
    <name type="scientific">Camellia sinensis</name>
    <name type="common">Tea plant</name>
    <name type="synonym">Thea sinensis</name>
    <dbReference type="NCBI Taxonomy" id="4442"/>
    <lineage>
        <taxon>Eukaryota</taxon>
        <taxon>Viridiplantae</taxon>
        <taxon>Streptophyta</taxon>
        <taxon>Embryophyta</taxon>
        <taxon>Tracheophyta</taxon>
        <taxon>Spermatophyta</taxon>
        <taxon>Magnoliopsida</taxon>
        <taxon>eudicotyledons</taxon>
        <taxon>Gunneridae</taxon>
        <taxon>Pentapetalae</taxon>
        <taxon>asterids</taxon>
        <taxon>Ericales</taxon>
        <taxon>Theaceae</taxon>
        <taxon>Camellia</taxon>
    </lineage>
</organism>
<sequence>MSFTKKKKIHSHNELITKTRNASLFQSNFKINKLQTQHIIRQSHERLTK</sequence>
<name>A0A7J7HET9_CAMSI</name>
<gene>
    <name evidence="1" type="ORF">HYC85_012319</name>
</gene>
<proteinExistence type="predicted"/>
<dbReference type="Proteomes" id="UP000593564">
    <property type="component" value="Unassembled WGS sequence"/>
</dbReference>
<accession>A0A7J7HET9</accession>
<reference evidence="2" key="1">
    <citation type="journal article" date="2020" name="Nat. Commun.">
        <title>Genome assembly of wild tea tree DASZ reveals pedigree and selection history of tea varieties.</title>
        <authorList>
            <person name="Zhang W."/>
            <person name="Zhang Y."/>
            <person name="Qiu H."/>
            <person name="Guo Y."/>
            <person name="Wan H."/>
            <person name="Zhang X."/>
            <person name="Scossa F."/>
            <person name="Alseekh S."/>
            <person name="Zhang Q."/>
            <person name="Wang P."/>
            <person name="Xu L."/>
            <person name="Schmidt M.H."/>
            <person name="Jia X."/>
            <person name="Li D."/>
            <person name="Zhu A."/>
            <person name="Guo F."/>
            <person name="Chen W."/>
            <person name="Ni D."/>
            <person name="Usadel B."/>
            <person name="Fernie A.R."/>
            <person name="Wen W."/>
        </authorList>
    </citation>
    <scope>NUCLEOTIDE SEQUENCE [LARGE SCALE GENOMIC DNA]</scope>
    <source>
        <strain evidence="2">cv. G240</strain>
    </source>
</reference>
<keyword evidence="2" id="KW-1185">Reference proteome</keyword>
<reference evidence="1 2" key="2">
    <citation type="submission" date="2020-07" db="EMBL/GenBank/DDBJ databases">
        <title>Genome assembly of wild tea tree DASZ reveals pedigree and selection history of tea varieties.</title>
        <authorList>
            <person name="Zhang W."/>
        </authorList>
    </citation>
    <scope>NUCLEOTIDE SEQUENCE [LARGE SCALE GENOMIC DNA]</scope>
    <source>
        <strain evidence="2">cv. G240</strain>
        <tissue evidence="1">Leaf</tissue>
    </source>
</reference>